<name>A0A844G789_9BACT</name>
<evidence type="ECO:0000313" key="1">
    <source>
        <dbReference type="EMBL" id="MST98755.1"/>
    </source>
</evidence>
<reference evidence="1 2" key="1">
    <citation type="submission" date="2019-08" db="EMBL/GenBank/DDBJ databases">
        <title>In-depth cultivation of the pig gut microbiome towards novel bacterial diversity and tailored functional studies.</title>
        <authorList>
            <person name="Wylensek D."/>
            <person name="Hitch T.C.A."/>
            <person name="Clavel T."/>
        </authorList>
    </citation>
    <scope>NUCLEOTIDE SEQUENCE [LARGE SCALE GENOMIC DNA]</scope>
    <source>
        <strain evidence="1 2">BBE-744-WT-12</strain>
    </source>
</reference>
<accession>A0A844G789</accession>
<keyword evidence="2" id="KW-1185">Reference proteome</keyword>
<proteinExistence type="predicted"/>
<dbReference type="AlphaFoldDB" id="A0A844G789"/>
<dbReference type="EMBL" id="VUNS01000023">
    <property type="protein sequence ID" value="MST98755.1"/>
    <property type="molecule type" value="Genomic_DNA"/>
</dbReference>
<protein>
    <submittedName>
        <fullName evidence="1">Uncharacterized protein</fullName>
    </submittedName>
</protein>
<dbReference type="RefSeq" id="WP_154419739.1">
    <property type="nucleotide sequence ID" value="NZ_VUNS01000023.1"/>
</dbReference>
<organism evidence="1 2">
    <name type="scientific">Victivallis lenta</name>
    <dbReference type="NCBI Taxonomy" id="2606640"/>
    <lineage>
        <taxon>Bacteria</taxon>
        <taxon>Pseudomonadati</taxon>
        <taxon>Lentisphaerota</taxon>
        <taxon>Lentisphaeria</taxon>
        <taxon>Victivallales</taxon>
        <taxon>Victivallaceae</taxon>
        <taxon>Victivallis</taxon>
    </lineage>
</organism>
<gene>
    <name evidence="1" type="ORF">FYJ85_17075</name>
</gene>
<evidence type="ECO:0000313" key="2">
    <source>
        <dbReference type="Proteomes" id="UP000435649"/>
    </source>
</evidence>
<sequence>MRAIEAPWLRDTEKCIKLADILTKLSDVELFCAQNWGRETIAYVISNIRPGASRGAISVDRQNEIYDVWPQKCLPVFPSAALHPVNADPVTYINGFSAWNPSVIRLNTGAIEFNSEKKTCGAFPASLFPRLRICCSLAGFSVEPECRVSDIEIQMGLYFYNRLEEIGFERCGEGNTCVKETWPLEIYPQLLLPGEKILLRKTDGSISHCALAWRPDGWNRIVMLIETFTKGGQPILLFKRPSGGMFFNQECLAQCPDLPVVITEDPDLYLNHYFRQDSIVLGCFGDVRENSEESLAILKGRKLYWAMSMFSYADYQNVINFLDVINKIGKRAQILNCSGNISLASSSDDINNQIIPLDDLIKQAQIGSIPIPDSLSLRNCGFVDPAAMSTRREHAAIICDLIQRGEVTVIEESPAVPAWIVSKTLLKIRRQKCKRFLGHAIPARLPKLVVFCTQEDAMNFAQLLDADDTTTVCSLPCNWNGDELQAHVRRAVERVRASLILLAVPSSKIGKNILAPLMWYCRRENLSLLVESRLGSEEKKAGTEFESSADRCCRLLSARKNNRLKVMLEEQDETGEVRCSMVTLVKGFLGGSKPATPEERALFHGHSRTVDQGDDLSFKRNRFMQAEL</sequence>
<dbReference type="Proteomes" id="UP000435649">
    <property type="component" value="Unassembled WGS sequence"/>
</dbReference>
<comment type="caution">
    <text evidence="1">The sequence shown here is derived from an EMBL/GenBank/DDBJ whole genome shotgun (WGS) entry which is preliminary data.</text>
</comment>